<sequence>MRTITCKCGEKKTIDRGIASIGDIFLHTGFQTIFTFDAECIHLCPTCWTKAKEHAVAMHQLLEKPYISIDQFLEDEIE</sequence>
<protein>
    <submittedName>
        <fullName evidence="1">Uncharacterized protein</fullName>
    </submittedName>
</protein>
<dbReference type="RefSeq" id="WP_061662268.1">
    <property type="nucleotide sequence ID" value="NZ_LOMO01000001.1"/>
</dbReference>
<proteinExistence type="predicted"/>
<dbReference type="EMBL" id="LOMO01000001">
    <property type="protein sequence ID" value="KXY50943.1"/>
    <property type="molecule type" value="Genomic_DNA"/>
</dbReference>
<accession>A0A9X0SQ41</accession>
<gene>
    <name evidence="1" type="ORF">AT268_30825</name>
</gene>
<name>A0A9X0SQ41_BACCE</name>
<reference evidence="1 2" key="1">
    <citation type="submission" date="2015-12" db="EMBL/GenBank/DDBJ databases">
        <title>Bacillus cereus Group isolate.</title>
        <authorList>
            <person name="Kovac J."/>
        </authorList>
    </citation>
    <scope>NUCLEOTIDE SEQUENCE [LARGE SCALE GENOMIC DNA]</scope>
    <source>
        <strain evidence="1 2">FSL K6-0073</strain>
    </source>
</reference>
<evidence type="ECO:0000313" key="1">
    <source>
        <dbReference type="EMBL" id="KXY50943.1"/>
    </source>
</evidence>
<dbReference type="Proteomes" id="UP000075476">
    <property type="component" value="Unassembled WGS sequence"/>
</dbReference>
<dbReference type="AlphaFoldDB" id="A0A9X0SQ41"/>
<organism evidence="1 2">
    <name type="scientific">Bacillus cereus</name>
    <dbReference type="NCBI Taxonomy" id="1396"/>
    <lineage>
        <taxon>Bacteria</taxon>
        <taxon>Bacillati</taxon>
        <taxon>Bacillota</taxon>
        <taxon>Bacilli</taxon>
        <taxon>Bacillales</taxon>
        <taxon>Bacillaceae</taxon>
        <taxon>Bacillus</taxon>
        <taxon>Bacillus cereus group</taxon>
    </lineage>
</organism>
<evidence type="ECO:0000313" key="2">
    <source>
        <dbReference type="Proteomes" id="UP000075476"/>
    </source>
</evidence>
<comment type="caution">
    <text evidence="1">The sequence shown here is derived from an EMBL/GenBank/DDBJ whole genome shotgun (WGS) entry which is preliminary data.</text>
</comment>